<organism evidence="6 7">
    <name type="scientific">Ruegeria haliotis</name>
    <dbReference type="NCBI Taxonomy" id="2747601"/>
    <lineage>
        <taxon>Bacteria</taxon>
        <taxon>Pseudomonadati</taxon>
        <taxon>Pseudomonadota</taxon>
        <taxon>Alphaproteobacteria</taxon>
        <taxon>Rhodobacterales</taxon>
        <taxon>Roseobacteraceae</taxon>
        <taxon>Ruegeria</taxon>
    </lineage>
</organism>
<dbReference type="Proteomes" id="UP000630805">
    <property type="component" value="Unassembled WGS sequence"/>
</dbReference>
<dbReference type="SUPFAM" id="SSF103473">
    <property type="entry name" value="MFS general substrate transporter"/>
    <property type="match status" value="1"/>
</dbReference>
<accession>A0ABX2PMS5</accession>
<dbReference type="InterPro" id="IPR036259">
    <property type="entry name" value="MFS_trans_sf"/>
</dbReference>
<evidence type="ECO:0000256" key="1">
    <source>
        <dbReference type="ARBA" id="ARBA00022692"/>
    </source>
</evidence>
<evidence type="ECO:0000256" key="4">
    <source>
        <dbReference type="SAM" id="Phobius"/>
    </source>
</evidence>
<feature type="transmembrane region" description="Helical" evidence="4">
    <location>
        <begin position="280"/>
        <end position="306"/>
    </location>
</feature>
<dbReference type="EMBL" id="JABXWT010000002">
    <property type="protein sequence ID" value="NVO55436.1"/>
    <property type="molecule type" value="Genomic_DNA"/>
</dbReference>
<proteinExistence type="predicted"/>
<keyword evidence="7" id="KW-1185">Reference proteome</keyword>
<dbReference type="Pfam" id="PF07690">
    <property type="entry name" value="MFS_1"/>
    <property type="match status" value="1"/>
</dbReference>
<keyword evidence="3 4" id="KW-0472">Membrane</keyword>
<dbReference type="Gene3D" id="1.20.1250.20">
    <property type="entry name" value="MFS general substrate transporter like domains"/>
    <property type="match status" value="1"/>
</dbReference>
<evidence type="ECO:0000313" key="6">
    <source>
        <dbReference type="EMBL" id="NVO55436.1"/>
    </source>
</evidence>
<feature type="transmembrane region" description="Helical" evidence="4">
    <location>
        <begin position="361"/>
        <end position="381"/>
    </location>
</feature>
<keyword evidence="1 4" id="KW-0812">Transmembrane</keyword>
<feature type="transmembrane region" description="Helical" evidence="4">
    <location>
        <begin position="46"/>
        <end position="67"/>
    </location>
</feature>
<feature type="transmembrane region" description="Helical" evidence="4">
    <location>
        <begin position="74"/>
        <end position="92"/>
    </location>
</feature>
<keyword evidence="2 4" id="KW-1133">Transmembrane helix</keyword>
<feature type="domain" description="Major facilitator superfamily (MFS) profile" evidence="5">
    <location>
        <begin position="10"/>
        <end position="386"/>
    </location>
</feature>
<evidence type="ECO:0000259" key="5">
    <source>
        <dbReference type="PROSITE" id="PS50850"/>
    </source>
</evidence>
<evidence type="ECO:0000256" key="2">
    <source>
        <dbReference type="ARBA" id="ARBA00022989"/>
    </source>
</evidence>
<evidence type="ECO:0000313" key="7">
    <source>
        <dbReference type="Proteomes" id="UP000630805"/>
    </source>
</evidence>
<dbReference type="InterPro" id="IPR011701">
    <property type="entry name" value="MFS"/>
</dbReference>
<dbReference type="CDD" id="cd06174">
    <property type="entry name" value="MFS"/>
    <property type="match status" value="1"/>
</dbReference>
<comment type="caution">
    <text evidence="6">The sequence shown here is derived from an EMBL/GenBank/DDBJ whole genome shotgun (WGS) entry which is preliminary data.</text>
</comment>
<feature type="transmembrane region" description="Helical" evidence="4">
    <location>
        <begin position="98"/>
        <end position="121"/>
    </location>
</feature>
<protein>
    <submittedName>
        <fullName evidence="6">MFS transporter</fullName>
    </submittedName>
</protein>
<feature type="transmembrane region" description="Helical" evidence="4">
    <location>
        <begin position="164"/>
        <end position="183"/>
    </location>
</feature>
<feature type="transmembrane region" description="Helical" evidence="4">
    <location>
        <begin position="133"/>
        <end position="152"/>
    </location>
</feature>
<feature type="transmembrane region" description="Helical" evidence="4">
    <location>
        <begin position="248"/>
        <end position="268"/>
    </location>
</feature>
<dbReference type="RefSeq" id="WP_176862896.1">
    <property type="nucleotide sequence ID" value="NZ_JABXWT010000002.1"/>
</dbReference>
<reference evidence="6 7" key="1">
    <citation type="submission" date="2020-06" db="EMBL/GenBank/DDBJ databases">
        <authorList>
            <person name="Cao W.R."/>
        </authorList>
    </citation>
    <scope>NUCLEOTIDE SEQUENCE [LARGE SCALE GENOMIC DNA]</scope>
    <source>
        <strain evidence="6 7">B1Z28</strain>
    </source>
</reference>
<dbReference type="PROSITE" id="PS50850">
    <property type="entry name" value="MFS"/>
    <property type="match status" value="1"/>
</dbReference>
<evidence type="ECO:0000256" key="3">
    <source>
        <dbReference type="ARBA" id="ARBA00023136"/>
    </source>
</evidence>
<feature type="transmembrane region" description="Helical" evidence="4">
    <location>
        <begin position="214"/>
        <end position="236"/>
    </location>
</feature>
<dbReference type="InterPro" id="IPR020846">
    <property type="entry name" value="MFS_dom"/>
</dbReference>
<gene>
    <name evidence="6" type="ORF">HW561_06510</name>
</gene>
<name>A0ABX2PMS5_9RHOB</name>
<sequence length="390" mass="40953">MTHSFRVLLQVVLLWAAGLGAATQFAKIAVPFAEVARLYPDNADAIGWLLSIISLIGAALGALSGMITGRVGPSGLLISGLVLGGAISLFQASEPSFYIMMASRLVEGLSHLVIVVAAPTLIAQITLGRTRNVAMVLWSTFFGVAFALNAWIGLPIVEQFGLPAYFALHGILMLVIAVLIGLCRIRVDLAQSSVGDWGLSALIKAHVQTYRSPFISAPGIGWFFYTLTFVSLLAILPGRLPEELSAPIAALMPLAGIVLSWVAVPLLLNVMSSIAVVNLGFGLGIAAIAAAFLGLPLPVVCIWLFAVLGLVQGGSFAAVPDLNETAEAQALSYGAIAQMGNAGNLLGTPVLLTVLWRTDEAGMFGAVVVFYVAAMAAHLWLARRRRAGIR</sequence>